<comment type="caution">
    <text evidence="9">Lacks conserved residue(s) required for the propagation of feature annotation.</text>
</comment>
<evidence type="ECO:0000256" key="6">
    <source>
        <dbReference type="ARBA" id="ARBA00047334"/>
    </source>
</evidence>
<evidence type="ECO:0000256" key="7">
    <source>
        <dbReference type="ARBA" id="ARBA00047851"/>
    </source>
</evidence>
<name>A0ABQ5ZVM5_9GAMM</name>
<comment type="catalytic activity">
    <reaction evidence="6 9 10">
        <text>4-methyl-5-(2-phosphooxyethyl)-thiazole + 4-amino-2-methyl-5-(diphosphooxymethyl)pyrimidine + H(+) = thiamine phosphate + diphosphate</text>
        <dbReference type="Rhea" id="RHEA:22328"/>
        <dbReference type="ChEBI" id="CHEBI:15378"/>
        <dbReference type="ChEBI" id="CHEBI:33019"/>
        <dbReference type="ChEBI" id="CHEBI:37575"/>
        <dbReference type="ChEBI" id="CHEBI:57841"/>
        <dbReference type="ChEBI" id="CHEBI:58296"/>
        <dbReference type="EC" id="2.5.1.3"/>
    </reaction>
</comment>
<dbReference type="Gene3D" id="3.20.20.70">
    <property type="entry name" value="Aldolase class I"/>
    <property type="match status" value="1"/>
</dbReference>
<dbReference type="InterPro" id="IPR034291">
    <property type="entry name" value="TMP_synthase"/>
</dbReference>
<comment type="function">
    <text evidence="9">Condenses 4-methyl-5-(beta-hydroxyethyl)thiazole monophosphate (THZ-P) and 2-methyl-4-amino-5-hydroxymethyl pyrimidine pyrophosphate (HMP-PP) to form thiamine monophosphate (TMP).</text>
</comment>
<evidence type="ECO:0000256" key="2">
    <source>
        <dbReference type="ARBA" id="ARBA00022679"/>
    </source>
</evidence>
<evidence type="ECO:0000256" key="11">
    <source>
        <dbReference type="RuleBase" id="RU004253"/>
    </source>
</evidence>
<comment type="caution">
    <text evidence="13">The sequence shown here is derived from an EMBL/GenBank/DDBJ whole genome shotgun (WGS) entry which is preliminary data.</text>
</comment>
<sequence length="228" mass="24241">MPNQQALRGIYAITDADLLADDTQLQTAAESAMRGGLKLLQYRDKTADPSKALRQARLLADLCLSYNCQLIINDDPELAKAANAAGVHLGQSDSNLIDARELLGKKAIIGSTCHNSIELASLAAQSGASYLAFGRFFPSLTKPQAPSACLDILKVASQFNLPLVAIGGIQPEHLPSLAKAGASMVAVVAGIFAQPCPKTAVETYRNIFEPTLSFTSYEANYDTLSRSV</sequence>
<keyword evidence="14" id="KW-1185">Reference proteome</keyword>
<dbReference type="InterPro" id="IPR036206">
    <property type="entry name" value="ThiamineP_synth_sf"/>
</dbReference>
<feature type="binding site" evidence="9">
    <location>
        <begin position="139"/>
        <end position="141"/>
    </location>
    <ligand>
        <name>2-[(2R,5Z)-2-carboxy-4-methylthiazol-5(2H)-ylidene]ethyl phosphate</name>
        <dbReference type="ChEBI" id="CHEBI:62899"/>
    </ligand>
</feature>
<dbReference type="InterPro" id="IPR022998">
    <property type="entry name" value="ThiamineP_synth_TenI"/>
</dbReference>
<dbReference type="HAMAP" id="MF_00097">
    <property type="entry name" value="TMP_synthase"/>
    <property type="match status" value="1"/>
</dbReference>
<feature type="domain" description="Thiamine phosphate synthase/TenI" evidence="12">
    <location>
        <begin position="10"/>
        <end position="191"/>
    </location>
</feature>
<dbReference type="RefSeq" id="WP_084324528.1">
    <property type="nucleotide sequence ID" value="NZ_BSOR01000026.1"/>
</dbReference>
<feature type="binding site" evidence="9">
    <location>
        <position position="142"/>
    </location>
    <ligand>
        <name>4-amino-2-methyl-5-(diphosphooxymethyl)pyrimidine</name>
        <dbReference type="ChEBI" id="CHEBI:57841"/>
    </ligand>
</feature>
<feature type="binding site" evidence="9">
    <location>
        <position position="168"/>
    </location>
    <ligand>
        <name>2-[(2R,5Z)-2-carboxy-4-methylthiazol-5(2H)-ylidene]ethyl phosphate</name>
        <dbReference type="ChEBI" id="CHEBI:62899"/>
    </ligand>
</feature>
<organism evidence="13 14">
    <name type="scientific">Marinospirillum insulare</name>
    <dbReference type="NCBI Taxonomy" id="217169"/>
    <lineage>
        <taxon>Bacteria</taxon>
        <taxon>Pseudomonadati</taxon>
        <taxon>Pseudomonadota</taxon>
        <taxon>Gammaproteobacteria</taxon>
        <taxon>Oceanospirillales</taxon>
        <taxon>Oceanospirillaceae</taxon>
        <taxon>Marinospirillum</taxon>
    </lineage>
</organism>
<dbReference type="Pfam" id="PF02581">
    <property type="entry name" value="TMP-TENI"/>
    <property type="match status" value="1"/>
</dbReference>
<feature type="binding site" evidence="9">
    <location>
        <position position="93"/>
    </location>
    <ligand>
        <name>Mg(2+)</name>
        <dbReference type="ChEBI" id="CHEBI:18420"/>
    </ligand>
</feature>
<comment type="similarity">
    <text evidence="9 10">Belongs to the thiamine-phosphate synthase family.</text>
</comment>
<evidence type="ECO:0000313" key="14">
    <source>
        <dbReference type="Proteomes" id="UP001156682"/>
    </source>
</evidence>
<keyword evidence="3 9" id="KW-0479">Metal-binding</keyword>
<dbReference type="EMBL" id="BSOR01000026">
    <property type="protein sequence ID" value="GLR64069.1"/>
    <property type="molecule type" value="Genomic_DNA"/>
</dbReference>
<dbReference type="Proteomes" id="UP001156682">
    <property type="component" value="Unassembled WGS sequence"/>
</dbReference>
<feature type="binding site" evidence="9">
    <location>
        <position position="112"/>
    </location>
    <ligand>
        <name>4-amino-2-methyl-5-(diphosphooxymethyl)pyrimidine</name>
        <dbReference type="ChEBI" id="CHEBI:57841"/>
    </ligand>
</feature>
<reference evidence="14" key="1">
    <citation type="journal article" date="2019" name="Int. J. Syst. Evol. Microbiol.">
        <title>The Global Catalogue of Microorganisms (GCM) 10K type strain sequencing project: providing services to taxonomists for standard genome sequencing and annotation.</title>
        <authorList>
            <consortium name="The Broad Institute Genomics Platform"/>
            <consortium name="The Broad Institute Genome Sequencing Center for Infectious Disease"/>
            <person name="Wu L."/>
            <person name="Ma J."/>
        </authorList>
    </citation>
    <scope>NUCLEOTIDE SEQUENCE [LARGE SCALE GENOMIC DNA]</scope>
    <source>
        <strain evidence="14">NBRC 100033</strain>
    </source>
</reference>
<evidence type="ECO:0000256" key="10">
    <source>
        <dbReference type="RuleBase" id="RU003826"/>
    </source>
</evidence>
<comment type="catalytic activity">
    <reaction evidence="8 9 10">
        <text>2-[(2R,5Z)-2-carboxy-4-methylthiazol-5(2H)-ylidene]ethyl phosphate + 4-amino-2-methyl-5-(diphosphooxymethyl)pyrimidine + 2 H(+) = thiamine phosphate + CO2 + diphosphate</text>
        <dbReference type="Rhea" id="RHEA:47844"/>
        <dbReference type="ChEBI" id="CHEBI:15378"/>
        <dbReference type="ChEBI" id="CHEBI:16526"/>
        <dbReference type="ChEBI" id="CHEBI:33019"/>
        <dbReference type="ChEBI" id="CHEBI:37575"/>
        <dbReference type="ChEBI" id="CHEBI:57841"/>
        <dbReference type="ChEBI" id="CHEBI:62899"/>
        <dbReference type="EC" id="2.5.1.3"/>
    </reaction>
</comment>
<keyword evidence="2 9" id="KW-0808">Transferase</keyword>
<gene>
    <name evidence="9 13" type="primary">thiE</name>
    <name evidence="13" type="ORF">GCM10007878_15070</name>
</gene>
<dbReference type="InterPro" id="IPR013785">
    <property type="entry name" value="Aldolase_TIM"/>
</dbReference>
<evidence type="ECO:0000259" key="12">
    <source>
        <dbReference type="Pfam" id="PF02581"/>
    </source>
</evidence>
<evidence type="ECO:0000256" key="5">
    <source>
        <dbReference type="ARBA" id="ARBA00022977"/>
    </source>
</evidence>
<dbReference type="CDD" id="cd00564">
    <property type="entry name" value="TMP_TenI"/>
    <property type="match status" value="1"/>
</dbReference>
<feature type="binding site" evidence="9">
    <location>
        <begin position="41"/>
        <end position="45"/>
    </location>
    <ligand>
        <name>4-amino-2-methyl-5-(diphosphooxymethyl)pyrimidine</name>
        <dbReference type="ChEBI" id="CHEBI:57841"/>
    </ligand>
</feature>
<dbReference type="PANTHER" id="PTHR20857">
    <property type="entry name" value="THIAMINE-PHOSPHATE PYROPHOSPHORYLASE"/>
    <property type="match status" value="1"/>
</dbReference>
<protein>
    <recommendedName>
        <fullName evidence="9">Thiamine-phosphate synthase</fullName>
        <shortName evidence="9">TP synthase</shortName>
        <shortName evidence="9">TPS</shortName>
        <ecNumber evidence="9">2.5.1.3</ecNumber>
    </recommendedName>
    <alternativeName>
        <fullName evidence="9">Thiamine-phosphate pyrophosphorylase</fullName>
        <shortName evidence="9">TMP pyrophosphorylase</shortName>
        <shortName evidence="9">TMP-PPase</shortName>
    </alternativeName>
</protein>
<evidence type="ECO:0000256" key="4">
    <source>
        <dbReference type="ARBA" id="ARBA00022842"/>
    </source>
</evidence>
<dbReference type="PANTHER" id="PTHR20857:SF15">
    <property type="entry name" value="THIAMINE-PHOSPHATE SYNTHASE"/>
    <property type="match status" value="1"/>
</dbReference>
<evidence type="ECO:0000256" key="8">
    <source>
        <dbReference type="ARBA" id="ARBA00047883"/>
    </source>
</evidence>
<comment type="cofactor">
    <cofactor evidence="9">
        <name>Mg(2+)</name>
        <dbReference type="ChEBI" id="CHEBI:18420"/>
    </cofactor>
    <text evidence="9">Binds 1 Mg(2+) ion per subunit.</text>
</comment>
<keyword evidence="5 9" id="KW-0784">Thiamine biosynthesis</keyword>
<evidence type="ECO:0000313" key="13">
    <source>
        <dbReference type="EMBL" id="GLR64069.1"/>
    </source>
</evidence>
<evidence type="ECO:0000256" key="9">
    <source>
        <dbReference type="HAMAP-Rule" id="MF_00097"/>
    </source>
</evidence>
<proteinExistence type="inferred from homology"/>
<dbReference type="SUPFAM" id="SSF51391">
    <property type="entry name" value="Thiamin phosphate synthase"/>
    <property type="match status" value="1"/>
</dbReference>
<evidence type="ECO:0000256" key="3">
    <source>
        <dbReference type="ARBA" id="ARBA00022723"/>
    </source>
</evidence>
<feature type="binding site" evidence="9">
    <location>
        <position position="74"/>
    </location>
    <ligand>
        <name>Mg(2+)</name>
        <dbReference type="ChEBI" id="CHEBI:18420"/>
    </ligand>
</feature>
<evidence type="ECO:0000256" key="1">
    <source>
        <dbReference type="ARBA" id="ARBA00005165"/>
    </source>
</evidence>
<comment type="pathway">
    <text evidence="1 9 11">Cofactor biosynthesis; thiamine diphosphate biosynthesis; thiamine phosphate from 4-amino-2-methyl-5-diphosphomethylpyrimidine and 4-methyl-5-(2-phosphoethyl)-thiazole: step 1/1.</text>
</comment>
<dbReference type="EC" id="2.5.1.3" evidence="9"/>
<keyword evidence="4 9" id="KW-0460">Magnesium</keyword>
<comment type="catalytic activity">
    <reaction evidence="7 9 10">
        <text>2-(2-carboxy-4-methylthiazol-5-yl)ethyl phosphate + 4-amino-2-methyl-5-(diphosphooxymethyl)pyrimidine + 2 H(+) = thiamine phosphate + CO2 + diphosphate</text>
        <dbReference type="Rhea" id="RHEA:47848"/>
        <dbReference type="ChEBI" id="CHEBI:15378"/>
        <dbReference type="ChEBI" id="CHEBI:16526"/>
        <dbReference type="ChEBI" id="CHEBI:33019"/>
        <dbReference type="ChEBI" id="CHEBI:37575"/>
        <dbReference type="ChEBI" id="CHEBI:57841"/>
        <dbReference type="ChEBI" id="CHEBI:62890"/>
        <dbReference type="EC" id="2.5.1.3"/>
    </reaction>
</comment>
<feature type="binding site" evidence="9">
    <location>
        <position position="73"/>
    </location>
    <ligand>
        <name>4-amino-2-methyl-5-(diphosphooxymethyl)pyrimidine</name>
        <dbReference type="ChEBI" id="CHEBI:57841"/>
    </ligand>
</feature>
<accession>A0ABQ5ZVM5</accession>
<dbReference type="NCBIfam" id="TIGR00693">
    <property type="entry name" value="thiE"/>
    <property type="match status" value="1"/>
</dbReference>